<dbReference type="EMBL" id="JAPNKA010000001">
    <property type="protein sequence ID" value="MCY1078996.1"/>
    <property type="molecule type" value="Genomic_DNA"/>
</dbReference>
<evidence type="ECO:0000256" key="1">
    <source>
        <dbReference type="ARBA" id="ARBA00022450"/>
    </source>
</evidence>
<evidence type="ECO:0000256" key="4">
    <source>
        <dbReference type="SAM" id="MobiDB-lite"/>
    </source>
</evidence>
<dbReference type="Pfam" id="PF00698">
    <property type="entry name" value="Acyl_transf_1"/>
    <property type="match status" value="1"/>
</dbReference>
<comment type="caution">
    <text evidence="7">The sequence shown here is derived from an EMBL/GenBank/DDBJ whole genome shotgun (WGS) entry which is preliminary data.</text>
</comment>
<sequence length="1536" mass="165795">MDEQNPPEGVDELAIAIVGMAGRFPGAPDVEAFWRNLREGVEGIRSFTDDELRARGVPEAALRSSDFVKAGAVLEGVDLFDAGFFGYSPREAALMDPQHRAFLECAWEALERSGFEPDGPRSVGVFAGTSLSTYLLFNLLTHRELIEAGDTFQVMIGNDKDFLATRLAYHLDLRGPSLDVQTGCSTSLVATHLACQALLGFQCDVAVAGGVSVDVPQRTGYMHQPGGIASPDGHCRPFDANGQGTVFGSGVGVVVLKRLEDALRDGNPIHAIIRGSAINNDGASKLGFTAPSVEGQVEVIARAQAMAGVTPDQIEYVETHGTGTLLGDPIEVSALTQVFRESTDANRFCALGSVKSNIGHLDAAAGVAGLIKATLAVEHGLIPPTLHFEKPNPNIDWEHSPFFVNAKAQEWRPKSGPRRAGVSSFGIGGTNAHAILEQPPALPATGAGRPWKLLVLSAKTETALEAATQRLAAHLEHHPELELADVAYTLQRGRKTFPHRRFLVCEDTQDAAEALASGDPERLVTESGRLEDRPVVFMFPGGGAQYLRMGEELYAQEPVFREHFDKCAALLRRSAGLALHDIVYPAKTAEEAEAKLTRTSTALPALFVVEYCLARLWMSWGIEPRAMIGHSVGEYVAACLAGVFSLEDALALVCERGRLFEKLPRGEMVSVSLSEQDMRPLLGDHLSLAALNGPEQCVVAGDSAAVERLVAELGTRGIEFRRLHIDVAAHSHLVEPILPAFGAFVAKLKLSAPTRPFVSGVSGTWITPAEATSPDYWVRHLRQTVRFGQGIQTLLSEPKHVLLEVGPGRTLSSLARLQIDRASTVITAASMRSPRENQSDGAFLLTTLGRLWQAGVRVPWARVHEGERRRYVVLPTYPFERRRHWMDPRPVHTSSPAASLQKRPEVSDWFYLPSWKRALPPAPPAKAEPQRWLLFVDSHGLGHLLARRLQDAGHTVITVSAGESFCRAGEGAYELQPHRREDYSTLLASLSEEERLPERIVHLWSVGEPEPGEAGRARVQQLGFDSLLLLAQALGALPPAARHLDVLSTGVQAVTGHESLCPDKATVLGPCRVLPREMPRLTCRSIDVELEGSTERTDALVTRLLAELSVPAAGATVALRGHHRWEQSFEPVRLPPAAPRLRQRGTYLITGGLGGIGLVLAEHLARTVQARLVLVGRSSFPARTEWDGWLATHGEADATSRRIQQLRTLESLGAEVLVLRADVGDASRMEAVLQQARDTFGELHGVIHAAGVPAGGLSQFKTAEAVASVFQPKIRGTWVLHTLLRGTPLDFFLLCSSRTAIVGDFGQVEHCAANAFLDAFAQQRAAEGDGPVFAVGWDTWKEVGQAVTTAMPDSLKHLRDALLEHALSSTEGLQVFDRVLSAGLPQVLVSTQDFSAVLANGPALFQDVTASLGDALSSAVADGDVDAAAGAPAGGDLGQKLASIWQRLLGVERVNPHDNFFDLGGNSLIGLKVIAEVKRTLGVDLPTVSLFENPTLGALTRLLGGGPEPEAAPTFTERRTRGAQRRDRLLRKLDTK</sequence>
<feature type="compositionally biased region" description="Basic and acidic residues" evidence="4">
    <location>
        <begin position="1516"/>
        <end position="1536"/>
    </location>
</feature>
<dbReference type="InterPro" id="IPR006162">
    <property type="entry name" value="Ppantetheine_attach_site"/>
</dbReference>
<dbReference type="Pfam" id="PF02801">
    <property type="entry name" value="Ketoacyl-synt_C"/>
    <property type="match status" value="1"/>
</dbReference>
<evidence type="ECO:0000259" key="5">
    <source>
        <dbReference type="PROSITE" id="PS50075"/>
    </source>
</evidence>
<dbReference type="InterPro" id="IPR036736">
    <property type="entry name" value="ACP-like_sf"/>
</dbReference>
<dbReference type="RefSeq" id="WP_267537752.1">
    <property type="nucleotide sequence ID" value="NZ_JAPNKA010000001.1"/>
</dbReference>
<dbReference type="Pfam" id="PF00109">
    <property type="entry name" value="ketoacyl-synt"/>
    <property type="match status" value="1"/>
</dbReference>
<keyword evidence="3" id="KW-0808">Transferase</keyword>
<dbReference type="PANTHER" id="PTHR43775:SF51">
    <property type="entry name" value="INACTIVE PHENOLPHTHIOCEROL SYNTHESIS POLYKETIDE SYNTHASE TYPE I PKS1-RELATED"/>
    <property type="match status" value="1"/>
</dbReference>
<proteinExistence type="predicted"/>
<dbReference type="Pfam" id="PF21394">
    <property type="entry name" value="Beta-ketacyl_N"/>
    <property type="match status" value="1"/>
</dbReference>
<gene>
    <name evidence="7" type="ORF">OV287_31500</name>
</gene>
<evidence type="ECO:0000256" key="3">
    <source>
        <dbReference type="ARBA" id="ARBA00022679"/>
    </source>
</evidence>
<name>A0ABT4ACD8_9BACT</name>
<dbReference type="SMART" id="SM00823">
    <property type="entry name" value="PKS_PP"/>
    <property type="match status" value="1"/>
</dbReference>
<protein>
    <submittedName>
        <fullName evidence="7">Beta-ketoacyl synthase N-terminal-like domain-containing protein</fullName>
    </submittedName>
</protein>
<dbReference type="InterPro" id="IPR016036">
    <property type="entry name" value="Malonyl_transacylase_ACP-bd"/>
</dbReference>
<dbReference type="InterPro" id="IPR057326">
    <property type="entry name" value="KR_dom"/>
</dbReference>
<dbReference type="Gene3D" id="3.40.366.10">
    <property type="entry name" value="Malonyl-Coenzyme A Acyl Carrier Protein, domain 2"/>
    <property type="match status" value="1"/>
</dbReference>
<dbReference type="PROSITE" id="PS52004">
    <property type="entry name" value="KS3_2"/>
    <property type="match status" value="1"/>
</dbReference>
<dbReference type="InterPro" id="IPR014031">
    <property type="entry name" value="Ketoacyl_synth_C"/>
</dbReference>
<dbReference type="SUPFAM" id="SSF53901">
    <property type="entry name" value="Thiolase-like"/>
    <property type="match status" value="1"/>
</dbReference>
<dbReference type="InterPro" id="IPR009081">
    <property type="entry name" value="PP-bd_ACP"/>
</dbReference>
<dbReference type="SUPFAM" id="SSF47336">
    <property type="entry name" value="ACP-like"/>
    <property type="match status" value="1"/>
</dbReference>
<dbReference type="SMART" id="SM00827">
    <property type="entry name" value="PKS_AT"/>
    <property type="match status" value="1"/>
</dbReference>
<dbReference type="Gene3D" id="1.10.1200.10">
    <property type="entry name" value="ACP-like"/>
    <property type="match status" value="1"/>
</dbReference>
<keyword evidence="2" id="KW-0597">Phosphoprotein</keyword>
<evidence type="ECO:0000259" key="6">
    <source>
        <dbReference type="PROSITE" id="PS52004"/>
    </source>
</evidence>
<accession>A0ABT4ACD8</accession>
<evidence type="ECO:0000313" key="8">
    <source>
        <dbReference type="Proteomes" id="UP001207654"/>
    </source>
</evidence>
<dbReference type="InterPro" id="IPR020841">
    <property type="entry name" value="PKS_Beta-ketoAc_synthase_dom"/>
</dbReference>
<dbReference type="Gene3D" id="3.30.70.3290">
    <property type="match status" value="1"/>
</dbReference>
<feature type="domain" description="Ketosynthase family 3 (KS3)" evidence="6">
    <location>
        <begin position="12"/>
        <end position="438"/>
    </location>
</feature>
<organism evidence="7 8">
    <name type="scientific">Archangium lansingense</name>
    <dbReference type="NCBI Taxonomy" id="2995310"/>
    <lineage>
        <taxon>Bacteria</taxon>
        <taxon>Pseudomonadati</taxon>
        <taxon>Myxococcota</taxon>
        <taxon>Myxococcia</taxon>
        <taxon>Myxococcales</taxon>
        <taxon>Cystobacterineae</taxon>
        <taxon>Archangiaceae</taxon>
        <taxon>Archangium</taxon>
    </lineage>
</organism>
<keyword evidence="1" id="KW-0596">Phosphopantetheine</keyword>
<dbReference type="Pfam" id="PF08659">
    <property type="entry name" value="KR"/>
    <property type="match status" value="1"/>
</dbReference>
<dbReference type="CDD" id="cd00833">
    <property type="entry name" value="PKS"/>
    <property type="match status" value="1"/>
</dbReference>
<dbReference type="InterPro" id="IPR020806">
    <property type="entry name" value="PKS_PP-bd"/>
</dbReference>
<dbReference type="InterPro" id="IPR016035">
    <property type="entry name" value="Acyl_Trfase/lysoPLipase"/>
</dbReference>
<feature type="region of interest" description="Disordered" evidence="4">
    <location>
        <begin position="1503"/>
        <end position="1536"/>
    </location>
</feature>
<dbReference type="CDD" id="cd08953">
    <property type="entry name" value="KR_2_SDR_x"/>
    <property type="match status" value="1"/>
</dbReference>
<dbReference type="InterPro" id="IPR013968">
    <property type="entry name" value="PKS_KR"/>
</dbReference>
<dbReference type="Gene3D" id="3.40.50.720">
    <property type="entry name" value="NAD(P)-binding Rossmann-like Domain"/>
    <property type="match status" value="1"/>
</dbReference>
<dbReference type="InterPro" id="IPR036291">
    <property type="entry name" value="NAD(P)-bd_dom_sf"/>
</dbReference>
<dbReference type="SUPFAM" id="SSF52151">
    <property type="entry name" value="FabD/lysophospholipase-like"/>
    <property type="match status" value="1"/>
</dbReference>
<dbReference type="Pfam" id="PF22621">
    <property type="entry name" value="CurL-like_PKS_C"/>
    <property type="match status" value="1"/>
</dbReference>
<dbReference type="SMART" id="SM00822">
    <property type="entry name" value="PKS_KR"/>
    <property type="match status" value="1"/>
</dbReference>
<dbReference type="Gene3D" id="3.30.70.250">
    <property type="entry name" value="Malonyl-CoA ACP transacylase, ACP-binding"/>
    <property type="match status" value="1"/>
</dbReference>
<dbReference type="SUPFAM" id="SSF55048">
    <property type="entry name" value="Probable ACP-binding domain of malonyl-CoA ACP transacylase"/>
    <property type="match status" value="1"/>
</dbReference>
<dbReference type="Gene3D" id="3.40.47.10">
    <property type="match status" value="1"/>
</dbReference>
<dbReference type="Pfam" id="PF00550">
    <property type="entry name" value="PP-binding"/>
    <property type="match status" value="1"/>
</dbReference>
<dbReference type="InterPro" id="IPR014030">
    <property type="entry name" value="Ketoacyl_synth_N"/>
</dbReference>
<keyword evidence="8" id="KW-1185">Reference proteome</keyword>
<dbReference type="Proteomes" id="UP001207654">
    <property type="component" value="Unassembled WGS sequence"/>
</dbReference>
<feature type="domain" description="Carrier" evidence="5">
    <location>
        <begin position="1432"/>
        <end position="1507"/>
    </location>
</feature>
<evidence type="ECO:0000313" key="7">
    <source>
        <dbReference type="EMBL" id="MCY1078996.1"/>
    </source>
</evidence>
<dbReference type="PROSITE" id="PS50075">
    <property type="entry name" value="CARRIER"/>
    <property type="match status" value="1"/>
</dbReference>
<dbReference type="PROSITE" id="PS00012">
    <property type="entry name" value="PHOSPHOPANTETHEINE"/>
    <property type="match status" value="1"/>
</dbReference>
<reference evidence="7 8" key="1">
    <citation type="submission" date="2022-11" db="EMBL/GenBank/DDBJ databases">
        <title>Minimal conservation of predation-associated metabolite biosynthetic gene clusters underscores biosynthetic potential of Myxococcota including descriptions for ten novel species: Archangium lansinium sp. nov., Myxococcus landrumus sp. nov., Nannocystis bai.</title>
        <authorList>
            <person name="Ahearne A."/>
            <person name="Stevens C."/>
            <person name="Phillips K."/>
        </authorList>
    </citation>
    <scope>NUCLEOTIDE SEQUENCE [LARGE SCALE GENOMIC DNA]</scope>
    <source>
        <strain evidence="7 8">MIWBW</strain>
    </source>
</reference>
<dbReference type="SUPFAM" id="SSF51735">
    <property type="entry name" value="NAD(P)-binding Rossmann-fold domains"/>
    <property type="match status" value="2"/>
</dbReference>
<dbReference type="PANTHER" id="PTHR43775">
    <property type="entry name" value="FATTY ACID SYNTHASE"/>
    <property type="match status" value="1"/>
</dbReference>
<dbReference type="SMART" id="SM00825">
    <property type="entry name" value="PKS_KS"/>
    <property type="match status" value="1"/>
</dbReference>
<dbReference type="InterPro" id="IPR001227">
    <property type="entry name" value="Ac_transferase_dom_sf"/>
</dbReference>
<evidence type="ECO:0000256" key="2">
    <source>
        <dbReference type="ARBA" id="ARBA00022553"/>
    </source>
</evidence>
<dbReference type="InterPro" id="IPR049490">
    <property type="entry name" value="C883_1060-like_KR_N"/>
</dbReference>
<dbReference type="InterPro" id="IPR050091">
    <property type="entry name" value="PKS_NRPS_Biosynth_Enz"/>
</dbReference>
<dbReference type="InterPro" id="IPR014043">
    <property type="entry name" value="Acyl_transferase_dom"/>
</dbReference>
<dbReference type="InterPro" id="IPR016039">
    <property type="entry name" value="Thiolase-like"/>
</dbReference>